<feature type="transmembrane region" description="Helical" evidence="1">
    <location>
        <begin position="261"/>
        <end position="279"/>
    </location>
</feature>
<dbReference type="OrthoDB" id="457462at2"/>
<accession>A0A0V7ZSJ4</accession>
<feature type="transmembrane region" description="Helical" evidence="1">
    <location>
        <begin position="46"/>
        <end position="67"/>
    </location>
</feature>
<feature type="transmembrane region" description="Helical" evidence="1">
    <location>
        <begin position="340"/>
        <end position="360"/>
    </location>
</feature>
<feature type="transmembrane region" description="Helical" evidence="1">
    <location>
        <begin position="88"/>
        <end position="110"/>
    </location>
</feature>
<gene>
    <name evidence="2" type="ORF">BC008_30425</name>
</gene>
<evidence type="ECO:0008006" key="4">
    <source>
        <dbReference type="Google" id="ProtNLM"/>
    </source>
</evidence>
<proteinExistence type="predicted"/>
<evidence type="ECO:0000256" key="1">
    <source>
        <dbReference type="SAM" id="Phobius"/>
    </source>
</evidence>
<feature type="transmembrane region" description="Helical" evidence="1">
    <location>
        <begin position="180"/>
        <end position="202"/>
    </location>
</feature>
<name>A0A0V7ZSJ4_9CYAN</name>
<keyword evidence="1" id="KW-0472">Membrane</keyword>
<keyword evidence="1" id="KW-0812">Transmembrane</keyword>
<protein>
    <recommendedName>
        <fullName evidence="4">MFS transporter</fullName>
    </recommendedName>
</protein>
<feature type="transmembrane region" description="Helical" evidence="1">
    <location>
        <begin position="309"/>
        <end position="333"/>
    </location>
</feature>
<dbReference type="AlphaFoldDB" id="A0A0V7ZSJ4"/>
<dbReference type="SUPFAM" id="SSF103473">
    <property type="entry name" value="MFS general substrate transporter"/>
    <property type="match status" value="1"/>
</dbReference>
<organism evidence="2 3">
    <name type="scientific">Mastigocoleus testarum BC008</name>
    <dbReference type="NCBI Taxonomy" id="371196"/>
    <lineage>
        <taxon>Bacteria</taxon>
        <taxon>Bacillati</taxon>
        <taxon>Cyanobacteriota</taxon>
        <taxon>Cyanophyceae</taxon>
        <taxon>Nostocales</taxon>
        <taxon>Hapalosiphonaceae</taxon>
        <taxon>Mastigocoleus</taxon>
    </lineage>
</organism>
<feature type="transmembrane region" description="Helical" evidence="1">
    <location>
        <begin position="223"/>
        <end position="241"/>
    </location>
</feature>
<dbReference type="GO" id="GO:0022857">
    <property type="term" value="F:transmembrane transporter activity"/>
    <property type="evidence" value="ECO:0007669"/>
    <property type="project" value="InterPro"/>
</dbReference>
<dbReference type="InterPro" id="IPR011701">
    <property type="entry name" value="MFS"/>
</dbReference>
<dbReference type="PANTHER" id="PTHR23528">
    <property type="match status" value="1"/>
</dbReference>
<keyword evidence="3" id="KW-1185">Reference proteome</keyword>
<dbReference type="Proteomes" id="UP000053372">
    <property type="component" value="Unassembled WGS sequence"/>
</dbReference>
<evidence type="ECO:0000313" key="2">
    <source>
        <dbReference type="EMBL" id="KST67513.1"/>
    </source>
</evidence>
<comment type="caution">
    <text evidence="2">The sequence shown here is derived from an EMBL/GenBank/DDBJ whole genome shotgun (WGS) entry which is preliminary data.</text>
</comment>
<feature type="transmembrane region" description="Helical" evidence="1">
    <location>
        <begin position="12"/>
        <end position="34"/>
    </location>
</feature>
<dbReference type="RefSeq" id="WP_027846600.1">
    <property type="nucleotide sequence ID" value="NZ_LMTZ01000087.1"/>
</dbReference>
<dbReference type="Gene3D" id="1.20.1250.20">
    <property type="entry name" value="MFS general substrate transporter like domains"/>
    <property type="match status" value="1"/>
</dbReference>
<feature type="transmembrane region" description="Helical" evidence="1">
    <location>
        <begin position="122"/>
        <end position="142"/>
    </location>
</feature>
<keyword evidence="1" id="KW-1133">Transmembrane helix</keyword>
<reference evidence="2 3" key="1">
    <citation type="journal article" date="2015" name="Genome Announc.">
        <title>Draft Genome of the Euendolithic (true boring) Cyanobacterium Mastigocoleus testarum strain BC008.</title>
        <authorList>
            <person name="Guida B.S."/>
            <person name="Garcia-Pichel F."/>
        </authorList>
    </citation>
    <scope>NUCLEOTIDE SEQUENCE [LARGE SCALE GENOMIC DNA]</scope>
    <source>
        <strain evidence="2 3">BC008</strain>
    </source>
</reference>
<dbReference type="InterPro" id="IPR036259">
    <property type="entry name" value="MFS_trans_sf"/>
</dbReference>
<dbReference type="EMBL" id="LMTZ01000087">
    <property type="protein sequence ID" value="KST67513.1"/>
    <property type="molecule type" value="Genomic_DNA"/>
</dbReference>
<dbReference type="PANTHER" id="PTHR23528:SF1">
    <property type="entry name" value="MAJOR FACILITATOR SUPERFAMILY (MFS) PROFILE DOMAIN-CONTAINING PROTEIN"/>
    <property type="match status" value="1"/>
</dbReference>
<feature type="transmembrane region" description="Helical" evidence="1">
    <location>
        <begin position="151"/>
        <end position="168"/>
    </location>
</feature>
<evidence type="ECO:0000313" key="3">
    <source>
        <dbReference type="Proteomes" id="UP000053372"/>
    </source>
</evidence>
<dbReference type="Pfam" id="PF07690">
    <property type="entry name" value="MFS_1"/>
    <property type="match status" value="1"/>
</dbReference>
<sequence length="390" mass="41541">MSTSSPDSSKPFILWSQVWGLAAFIGAIFLTWLIYNFYLTQLLTSFGFSTQLVTGLVILENAIAVILEPLVGGFSDRLTQQKGNRFPFIWKSVIVSSILFMTIPFILTVFDRSEITSWLLPVLSIAWVVSMMIFRAPAVALLRRYAPTEDLPIAASILTLVGGTVNAFRPVADRVVLEFSPLAIFAIGSIALFTSAAVLRFFNQPNSPIDRSDADPRGIIRELGLILGTGAGIGLGARLLMDTLAKVLQAQLNININWEMVGIGVVIALAAVPAGIIASKIGNSKAMLYGIGASIVLMVSIVFTNATIATFILLIAAFSLIINGGIPFALSVVPPKWSGLGVGMFFAGISLSLAVTNVLVPERLLREPVAEAIGGAIAFLLSGLCIAASR</sequence>
<feature type="transmembrane region" description="Helical" evidence="1">
    <location>
        <begin position="286"/>
        <end position="303"/>
    </location>
</feature>
<feature type="transmembrane region" description="Helical" evidence="1">
    <location>
        <begin position="372"/>
        <end position="389"/>
    </location>
</feature>